<name>A0A9N9K3Z2_9GLOM</name>
<gene>
    <name evidence="1" type="ORF">DERYTH_LOCUS25351</name>
</gene>
<evidence type="ECO:0000313" key="2">
    <source>
        <dbReference type="Proteomes" id="UP000789405"/>
    </source>
</evidence>
<accession>A0A9N9K3Z2</accession>
<comment type="caution">
    <text evidence="1">The sequence shown here is derived from an EMBL/GenBank/DDBJ whole genome shotgun (WGS) entry which is preliminary data.</text>
</comment>
<dbReference type="Proteomes" id="UP000789405">
    <property type="component" value="Unassembled WGS sequence"/>
</dbReference>
<reference evidence="1" key="1">
    <citation type="submission" date="2021-06" db="EMBL/GenBank/DDBJ databases">
        <authorList>
            <person name="Kallberg Y."/>
            <person name="Tangrot J."/>
            <person name="Rosling A."/>
        </authorList>
    </citation>
    <scope>NUCLEOTIDE SEQUENCE</scope>
    <source>
        <strain evidence="1">MA453B</strain>
    </source>
</reference>
<evidence type="ECO:0000313" key="1">
    <source>
        <dbReference type="EMBL" id="CAG8810736.1"/>
    </source>
</evidence>
<feature type="non-terminal residue" evidence="1">
    <location>
        <position position="1"/>
    </location>
</feature>
<proteinExistence type="predicted"/>
<dbReference type="EMBL" id="CAJVPY010046705">
    <property type="protein sequence ID" value="CAG8810736.1"/>
    <property type="molecule type" value="Genomic_DNA"/>
</dbReference>
<keyword evidence="2" id="KW-1185">Reference proteome</keyword>
<organism evidence="1 2">
    <name type="scientific">Dentiscutata erythropus</name>
    <dbReference type="NCBI Taxonomy" id="1348616"/>
    <lineage>
        <taxon>Eukaryota</taxon>
        <taxon>Fungi</taxon>
        <taxon>Fungi incertae sedis</taxon>
        <taxon>Mucoromycota</taxon>
        <taxon>Glomeromycotina</taxon>
        <taxon>Glomeromycetes</taxon>
        <taxon>Diversisporales</taxon>
        <taxon>Gigasporaceae</taxon>
        <taxon>Dentiscutata</taxon>
    </lineage>
</organism>
<sequence length="75" mass="8170">AIKTITTLQQPNSTQTISNEDKVSANNTMEVNQATTDTITDTVTSLSQQTDLEDHRSNIPTVLPNVIDAIMTEIP</sequence>
<protein>
    <submittedName>
        <fullName evidence="1">1440_t:CDS:1</fullName>
    </submittedName>
</protein>
<dbReference type="AlphaFoldDB" id="A0A9N9K3Z2"/>